<dbReference type="Pfam" id="PF01094">
    <property type="entry name" value="ANF_receptor"/>
    <property type="match status" value="1"/>
</dbReference>
<dbReference type="Proteomes" id="UP000827092">
    <property type="component" value="Unassembled WGS sequence"/>
</dbReference>
<keyword evidence="12" id="KW-0325">Glycoprotein</keyword>
<comment type="similarity">
    <text evidence="2">Belongs to the G-protein coupled receptor 3 family.</text>
</comment>
<feature type="transmembrane region" description="Helical" evidence="16">
    <location>
        <begin position="594"/>
        <end position="619"/>
    </location>
</feature>
<dbReference type="PROSITE" id="PS50259">
    <property type="entry name" value="G_PROTEIN_RECEP_F3_4"/>
    <property type="match status" value="1"/>
</dbReference>
<dbReference type="InterPro" id="IPR000337">
    <property type="entry name" value="GPCR_3"/>
</dbReference>
<evidence type="ECO:0000256" key="6">
    <source>
        <dbReference type="ARBA" id="ARBA00022729"/>
    </source>
</evidence>
<dbReference type="PROSITE" id="PS00980">
    <property type="entry name" value="G_PROTEIN_RECEP_F3_2"/>
    <property type="match status" value="1"/>
</dbReference>
<dbReference type="PRINTS" id="PR00593">
    <property type="entry name" value="MTABOTROPICR"/>
</dbReference>
<feature type="transmembrane region" description="Helical" evidence="16">
    <location>
        <begin position="12"/>
        <end position="29"/>
    </location>
</feature>
<keyword evidence="3" id="KW-1003">Cell membrane</keyword>
<dbReference type="InterPro" id="IPR017978">
    <property type="entry name" value="GPCR_3_C"/>
</dbReference>
<keyword evidence="8" id="KW-0297">G-protein coupled receptor</keyword>
<keyword evidence="6" id="KW-0732">Signal</keyword>
<dbReference type="FunFam" id="3.40.50.2300:FF:000219">
    <property type="entry name" value="Glutamate metabotropic receptor 5"/>
    <property type="match status" value="2"/>
</dbReference>
<sequence>MVRQLRCPLGTNFLTIAVISMTIFHVGSFQRRTKRTAIIPGDIMIGALFSVHHAPGQKQAQSRTCGEIREQYGLQRVEASFQIIDEINRNKTLLPNITLGIEIRDSCWYSPIALDQSIEFIRDAIKLNDDIPEGNGTTVPVEQVPECPIKPAKTLKNLVGVIGPGSSTVTIQVQNLLQLFNIPQIGYSATSRDLSDKSFYKYFLRVVPSDFYQAQVMVDLVRKYNWTYVSTVHTDGNYGGSGMDAFVKLAQDAGICIAASDSVMSHDEDHVFDQVVRNLQKYPNARVVVCFCEGMTVRGLLKATRRLNATAEFLLIGSDGWSDRNDVTEEYEKEALGGISIRIHSTYDHSFDPYYFSLKPYNNSRNPWFKEFWEYRFNCSLKNGSGKYNKTCSGLEDLRERYKQDTKMSFVKKAIYTMAYGLHDMQKAKCNNSGLCTNMLPLNGSLFLQYLLNVSFVWENETVKFDENGDPPGRYDIMNFQYHPENHSYDYQHVGSWDSGKLKIFQAFRWNPVHVTNGGLPESVCSKPCPRGKVKSIQSESVKCCWVCVQCKENQFLEDEFTCKDCELGWWPNDNLTDCDRIPVDYIQWSDSTAIVSITIAVLGTIATFFTMVVFILHNNTPVVKASTRELSYVILVGMYLCHGCTFPLLAKPTHTSCFLTRIMPGLSFAMMYASLVTKTNRIARILAGSKKKIITKKPLFMSGTAQVVITWLLISVESSIIGAMLVLEPADSKFSYPSLDKVDLICNTTPLGIIAPLGFDFFLIAMCTVYAVKTRNVPENFNEAKFIGFTMYTTLVIWVAFVPIYFGSNSKVITMCLCISFSAIVALVLLFFPKLYIILLRPEKNNRSAFTTTKDVRCHIGRGYNVSAATVSRNSSHSTSDFSLESPRNLSLDIVHKNPHPEPTSSRRPSMNLFLRFKISKQDKIAANVAQHIRAVRAAEALDRRTRLRRTDSFNFPGLPSTILPVQRSTSSEDSPGVHDKKRLVGMIKQAYAEETIEEIGPHVEDVACQTSYDLLEALLPSLRKRVMRSETSMTNDNDDFRRSVTPSRFVSSQKRHSYAERPYSVCDSSHGSSNAAYDTSSFRSSSCRPKSRNRSKHEDRVEVEYKIPKEESDLVDYEVEEVISLKEMKRTKAMQLLGKKSQYNKLQAILSEGSSYGPPPEGLSEASFSLTVSQDSLIDANSSIVEESASTGSDETSGSAVYKNIIINLGGNPDKSGRQSSATSTANLNVLSTIYDARTYHSQDSINDSGKRNSPDVLKFNSPNGNSKRLGM</sequence>
<keyword evidence="9 16" id="KW-0472">Membrane</keyword>
<keyword evidence="13" id="KW-0807">Transducer</keyword>
<evidence type="ECO:0000256" key="2">
    <source>
        <dbReference type="ARBA" id="ARBA00007242"/>
    </source>
</evidence>
<feature type="domain" description="G-protein coupled receptors family 3 profile" evidence="17">
    <location>
        <begin position="593"/>
        <end position="855"/>
    </location>
</feature>
<evidence type="ECO:0000256" key="4">
    <source>
        <dbReference type="ARBA" id="ARBA00022553"/>
    </source>
</evidence>
<dbReference type="Gene3D" id="3.40.50.2300">
    <property type="match status" value="2"/>
</dbReference>
<dbReference type="Gene3D" id="2.10.50.30">
    <property type="entry name" value="GPCR, family 3, nine cysteines domain"/>
    <property type="match status" value="1"/>
</dbReference>
<dbReference type="AlphaFoldDB" id="A0AAV6VD14"/>
<feature type="transmembrane region" description="Helical" evidence="16">
    <location>
        <begin position="785"/>
        <end position="807"/>
    </location>
</feature>
<proteinExistence type="inferred from homology"/>
<dbReference type="GO" id="GO:0004930">
    <property type="term" value="F:G protein-coupled receptor activity"/>
    <property type="evidence" value="ECO:0007669"/>
    <property type="project" value="UniProtKB-KW"/>
</dbReference>
<accession>A0AAV6VD14</accession>
<dbReference type="InterPro" id="IPR028082">
    <property type="entry name" value="Peripla_BP_I"/>
</dbReference>
<dbReference type="InterPro" id="IPR001828">
    <property type="entry name" value="ANF_lig-bd_rcpt"/>
</dbReference>
<evidence type="ECO:0000313" key="19">
    <source>
        <dbReference type="Proteomes" id="UP000827092"/>
    </source>
</evidence>
<evidence type="ECO:0000256" key="15">
    <source>
        <dbReference type="SAM" id="MobiDB-lite"/>
    </source>
</evidence>
<dbReference type="InterPro" id="IPR038550">
    <property type="entry name" value="GPCR_3_9-Cys_sf"/>
</dbReference>
<keyword evidence="7 16" id="KW-1133">Transmembrane helix</keyword>
<dbReference type="PRINTS" id="PR00248">
    <property type="entry name" value="GPCRMGR"/>
</dbReference>
<organism evidence="18 19">
    <name type="scientific">Oedothorax gibbosus</name>
    <dbReference type="NCBI Taxonomy" id="931172"/>
    <lineage>
        <taxon>Eukaryota</taxon>
        <taxon>Metazoa</taxon>
        <taxon>Ecdysozoa</taxon>
        <taxon>Arthropoda</taxon>
        <taxon>Chelicerata</taxon>
        <taxon>Arachnida</taxon>
        <taxon>Araneae</taxon>
        <taxon>Araneomorphae</taxon>
        <taxon>Entelegynae</taxon>
        <taxon>Araneoidea</taxon>
        <taxon>Linyphiidae</taxon>
        <taxon>Erigoninae</taxon>
        <taxon>Oedothorax</taxon>
    </lineage>
</organism>
<dbReference type="InterPro" id="IPR000162">
    <property type="entry name" value="GPCR_3_mtglu_rcpt"/>
</dbReference>
<dbReference type="EMBL" id="JAFNEN010000101">
    <property type="protein sequence ID" value="KAG8194670.1"/>
    <property type="molecule type" value="Genomic_DNA"/>
</dbReference>
<gene>
    <name evidence="18" type="ORF">JTE90_003139</name>
</gene>
<evidence type="ECO:0000256" key="13">
    <source>
        <dbReference type="ARBA" id="ARBA00023224"/>
    </source>
</evidence>
<protein>
    <recommendedName>
        <fullName evidence="17">G-protein coupled receptors family 3 profile domain-containing protein</fullName>
    </recommendedName>
</protein>
<evidence type="ECO:0000256" key="16">
    <source>
        <dbReference type="SAM" id="Phobius"/>
    </source>
</evidence>
<dbReference type="CDD" id="cd15285">
    <property type="entry name" value="7tmC_mGluR_group1"/>
    <property type="match status" value="1"/>
</dbReference>
<reference evidence="18 19" key="1">
    <citation type="journal article" date="2022" name="Nat. Ecol. Evol.">
        <title>A masculinizing supergene underlies an exaggerated male reproductive morph in a spider.</title>
        <authorList>
            <person name="Hendrickx F."/>
            <person name="De Corte Z."/>
            <person name="Sonet G."/>
            <person name="Van Belleghem S.M."/>
            <person name="Kostlbacher S."/>
            <person name="Vangestel C."/>
        </authorList>
    </citation>
    <scope>NUCLEOTIDE SEQUENCE [LARGE SCALE GENOMIC DNA]</scope>
    <source>
        <strain evidence="18">W744_W776</strain>
    </source>
</reference>
<keyword evidence="4" id="KW-0597">Phosphoprotein</keyword>
<comment type="caution">
    <text evidence="18">The sequence shown here is derived from an EMBL/GenBank/DDBJ whole genome shotgun (WGS) entry which is preliminary data.</text>
</comment>
<dbReference type="Pfam" id="PF00003">
    <property type="entry name" value="7tm_3"/>
    <property type="match status" value="1"/>
</dbReference>
<evidence type="ECO:0000259" key="17">
    <source>
        <dbReference type="PROSITE" id="PS50259"/>
    </source>
</evidence>
<feature type="region of interest" description="Disordered" evidence="15">
    <location>
        <begin position="1031"/>
        <end position="1102"/>
    </location>
</feature>
<evidence type="ECO:0000256" key="12">
    <source>
        <dbReference type="ARBA" id="ARBA00023180"/>
    </source>
</evidence>
<keyword evidence="10" id="KW-1015">Disulfide bond</keyword>
<feature type="region of interest" description="Disordered" evidence="15">
    <location>
        <begin position="1245"/>
        <end position="1274"/>
    </location>
</feature>
<dbReference type="SUPFAM" id="SSF53822">
    <property type="entry name" value="Periplasmic binding protein-like I"/>
    <property type="match status" value="1"/>
</dbReference>
<evidence type="ECO:0000256" key="14">
    <source>
        <dbReference type="ARBA" id="ARBA00054813"/>
    </source>
</evidence>
<feature type="compositionally biased region" description="Polar residues" evidence="15">
    <location>
        <begin position="1263"/>
        <end position="1274"/>
    </location>
</feature>
<name>A0AAV6VD14_9ARAC</name>
<dbReference type="Pfam" id="PF07562">
    <property type="entry name" value="NCD3G"/>
    <property type="match status" value="1"/>
</dbReference>
<feature type="transmembrane region" description="Helical" evidence="16">
    <location>
        <begin position="813"/>
        <end position="833"/>
    </location>
</feature>
<comment type="subcellular location">
    <subcellularLocation>
        <location evidence="1">Cell membrane</location>
        <topology evidence="1">Multi-pass membrane protein</topology>
    </subcellularLocation>
</comment>
<feature type="transmembrane region" description="Helical" evidence="16">
    <location>
        <begin position="754"/>
        <end position="773"/>
    </location>
</feature>
<dbReference type="InterPro" id="IPR011500">
    <property type="entry name" value="GPCR_3_9-Cys_dom"/>
</dbReference>
<evidence type="ECO:0000256" key="9">
    <source>
        <dbReference type="ARBA" id="ARBA00023136"/>
    </source>
</evidence>
<evidence type="ECO:0000256" key="1">
    <source>
        <dbReference type="ARBA" id="ARBA00004651"/>
    </source>
</evidence>
<evidence type="ECO:0000313" key="18">
    <source>
        <dbReference type="EMBL" id="KAG8194670.1"/>
    </source>
</evidence>
<comment type="function">
    <text evidence="14">G-protein coupled receptor for glutamate. Ligand binding causes a conformation change that triggers signaling via guanine nucleotide-binding proteins (G proteins) and modulates the activity of down-stream effectors.</text>
</comment>
<dbReference type="FunFam" id="2.10.50.30:FF:000001">
    <property type="entry name" value="metabotropic glutamate receptor 1"/>
    <property type="match status" value="1"/>
</dbReference>
<evidence type="ECO:0000256" key="5">
    <source>
        <dbReference type="ARBA" id="ARBA00022692"/>
    </source>
</evidence>
<dbReference type="CDD" id="cd06374">
    <property type="entry name" value="PBP1_mGluR_groupI"/>
    <property type="match status" value="1"/>
</dbReference>
<feature type="transmembrane region" description="Helical" evidence="16">
    <location>
        <begin position="663"/>
        <end position="679"/>
    </location>
</feature>
<evidence type="ECO:0000256" key="7">
    <source>
        <dbReference type="ARBA" id="ARBA00022989"/>
    </source>
</evidence>
<evidence type="ECO:0000256" key="8">
    <source>
        <dbReference type="ARBA" id="ARBA00023040"/>
    </source>
</evidence>
<evidence type="ECO:0000256" key="10">
    <source>
        <dbReference type="ARBA" id="ARBA00023157"/>
    </source>
</evidence>
<keyword evidence="5 16" id="KW-0812">Transmembrane</keyword>
<dbReference type="PROSITE" id="PS00981">
    <property type="entry name" value="G_PROTEIN_RECEP_F3_3"/>
    <property type="match status" value="1"/>
</dbReference>
<keyword evidence="19" id="KW-1185">Reference proteome</keyword>
<dbReference type="GO" id="GO:0007206">
    <property type="term" value="P:phospholipase C-activating G protein-coupled glutamate receptor signaling pathway"/>
    <property type="evidence" value="ECO:0007669"/>
    <property type="project" value="UniProtKB-ARBA"/>
</dbReference>
<dbReference type="GO" id="GO:0005886">
    <property type="term" value="C:plasma membrane"/>
    <property type="evidence" value="ECO:0007669"/>
    <property type="project" value="UniProtKB-SubCell"/>
</dbReference>
<feature type="transmembrane region" description="Helical" evidence="16">
    <location>
        <begin position="631"/>
        <end position="651"/>
    </location>
</feature>
<evidence type="ECO:0000256" key="11">
    <source>
        <dbReference type="ARBA" id="ARBA00023170"/>
    </source>
</evidence>
<dbReference type="InterPro" id="IPR050726">
    <property type="entry name" value="mGluR"/>
</dbReference>
<dbReference type="InterPro" id="IPR017979">
    <property type="entry name" value="GPCR_3_CS"/>
</dbReference>
<feature type="compositionally biased region" description="Polar residues" evidence="15">
    <location>
        <begin position="1068"/>
        <end position="1081"/>
    </location>
</feature>
<keyword evidence="11" id="KW-0675">Receptor</keyword>
<evidence type="ECO:0000256" key="3">
    <source>
        <dbReference type="ARBA" id="ARBA00022475"/>
    </source>
</evidence>
<dbReference type="PANTHER" id="PTHR24060">
    <property type="entry name" value="METABOTROPIC GLUTAMATE RECEPTOR"/>
    <property type="match status" value="1"/>
</dbReference>